<feature type="domain" description="MHD2" evidence="4">
    <location>
        <begin position="1146"/>
        <end position="1262"/>
    </location>
</feature>
<evidence type="ECO:0000256" key="1">
    <source>
        <dbReference type="SAM" id="MobiDB-lite"/>
    </source>
</evidence>
<feature type="compositionally biased region" description="Pro residues" evidence="1">
    <location>
        <begin position="465"/>
        <end position="474"/>
    </location>
</feature>
<dbReference type="InterPro" id="IPR035892">
    <property type="entry name" value="C2_domain_sf"/>
</dbReference>
<organism evidence="5 6">
    <name type="scientific">Funneliformis geosporum</name>
    <dbReference type="NCBI Taxonomy" id="1117311"/>
    <lineage>
        <taxon>Eukaryota</taxon>
        <taxon>Fungi</taxon>
        <taxon>Fungi incertae sedis</taxon>
        <taxon>Mucoromycota</taxon>
        <taxon>Glomeromycotina</taxon>
        <taxon>Glomeromycetes</taxon>
        <taxon>Glomerales</taxon>
        <taxon>Glomeraceae</taxon>
        <taxon>Funneliformis</taxon>
    </lineage>
</organism>
<protein>
    <submittedName>
        <fullName evidence="5">11954_t:CDS:1</fullName>
    </submittedName>
</protein>
<dbReference type="InterPro" id="IPR052811">
    <property type="entry name" value="Glucose_resp_signaling"/>
</dbReference>
<dbReference type="SUPFAM" id="SSF49562">
    <property type="entry name" value="C2 domain (Calcium/lipid-binding domain, CaLB)"/>
    <property type="match status" value="1"/>
</dbReference>
<feature type="compositionally biased region" description="Polar residues" evidence="1">
    <location>
        <begin position="1"/>
        <end position="14"/>
    </location>
</feature>
<feature type="compositionally biased region" description="Polar residues" evidence="1">
    <location>
        <begin position="407"/>
        <end position="438"/>
    </location>
</feature>
<dbReference type="Gene3D" id="2.60.40.150">
    <property type="entry name" value="C2 domain"/>
    <property type="match status" value="1"/>
</dbReference>
<sequence>MNSFEVGQSSSAKSESGRKKRLSGPGPTNLTEELVYQYALRVAYLVYLTQPRIPKVIKPAPPQAVTSAFRPPLEASKRGSFAVKDSSKTTIEQVFNTHLSAFHDIFKDDKKSTKSNKIPKELFKILRDKLGDITTGRDRNPLYQDPYLQRDLTLFYHDLQQPNFRKQFKDSTKIEDIVLVYLKTSQDELKKTQMPANITWQAKLMDHVVIFVGILKECLIKTPSVAPEMMARLEIYLTKMTGGPKTPPIINGISTNVEDMAMVKVVQAIFNIPPNQAQRDVNELKNICSEQSALEDLRNIINHVNRGANFPACRDDFDSDEAYNNWKTIELKQIAENIAVMIALNPDLGLKKSTEIRQSLLSGPNDKRISLASNPRRTTFAGSMHPETMNVALRQYEEARSTERSIDSQYQQVQQPGYSFPYNSQQPIYHHSNQQTQTSYPPYSNQPPYPPYNNQQHHSSYNNPQQPPYLPYNPPYHQSQNSVNEPKETLNPPIESSSQGDSFTFIPPNHRNYYKYLMYKCIDYELSHMSHEEFSFKILSKSTLDLLNECGLRWRVSPAFRWLQYLDAIKSRYDSPDPEINSQISLDHIKEGIHDSLLRDLNEGLSQYFRIKPSSFDPILSLMQTIHENELFQERYANVLSSLYNEHRSRVIEVTIKRYQEKRDKIYNQAANEVHALISIARSFQEDLEKLRTKFPKPLINQVDITCLVIRTQIPLYIADMENATSEILNKVKMTPEEGIPVDDIFELYREVLAIKKIFLENCHGEIFTFNIQEWFGPHVRKWLEAMDSKTPEWVESAVRVDKFKSVSATDSHSSSVVDLFTSFNQTIDFLKRLNWPNEFQSARYMTSLSRTVSKALEQYCNVIEEKFKVDMFPPEETEQVASKQSAWYIRAKTAMATDKVVPLDIKPESCIKINNIEAAREQLDNLYNSMDVDYLAQIIRDSEQAPPVPDKVEKSRYLYTIKIVQAENLPALDTNGSSDPYCVLADEKGMKLVQTRVKFETLNPRWDEAFDITIESSDKMRWLSVTVWDRDQVGSDDVCGKAYIKLDPSFFDDFLAHDVWLDLDPHGRILLRISMEGEKDDIQFYFGKAFRTLKRAHDDMARIIVDRLSPFLRQCLSRDVISKLVKTPGIFFNQPKLELTDLDIEKAIHPLFDYFDPNLMTLNSYLHQVVFTKVMTKVWKEIESIIEELLVPPLSDRPSEMKPLNDIEVDVVIKWLKFLHNYLYADGNGLSKEVLENQKYLDIMSITYYYDMETETLMQEYLSNQITSTITVKKSTSINKSVMNSRNLGTIKNRKSQKRKNNTQDNSEIILRILRMRSGTKVFLKQQMEERAKKTSQNSDDTHGEI</sequence>
<dbReference type="PROSITE" id="PS50004">
    <property type="entry name" value="C2"/>
    <property type="match status" value="1"/>
</dbReference>
<keyword evidence="6" id="KW-1185">Reference proteome</keyword>
<dbReference type="EMBL" id="CAMKVN010000520">
    <property type="protein sequence ID" value="CAI2168791.1"/>
    <property type="molecule type" value="Genomic_DNA"/>
</dbReference>
<dbReference type="InterPro" id="IPR014772">
    <property type="entry name" value="Munc13_dom-2"/>
</dbReference>
<dbReference type="PROSITE" id="PS51259">
    <property type="entry name" value="MHD2"/>
    <property type="match status" value="1"/>
</dbReference>
<evidence type="ECO:0000259" key="3">
    <source>
        <dbReference type="PROSITE" id="PS51258"/>
    </source>
</evidence>
<dbReference type="CDD" id="cd04043">
    <property type="entry name" value="C2_Munc13_fungal"/>
    <property type="match status" value="1"/>
</dbReference>
<proteinExistence type="predicted"/>
<dbReference type="Gene3D" id="1.20.58.1100">
    <property type="match status" value="1"/>
</dbReference>
<gene>
    <name evidence="5" type="ORF">FWILDA_LOCUS3760</name>
</gene>
<dbReference type="Pfam" id="PF06292">
    <property type="entry name" value="MUN"/>
    <property type="match status" value="2"/>
</dbReference>
<dbReference type="InterPro" id="IPR000008">
    <property type="entry name" value="C2_dom"/>
</dbReference>
<dbReference type="OrthoDB" id="2015333at2759"/>
<feature type="region of interest" description="Disordered" evidence="1">
    <location>
        <begin position="398"/>
        <end position="502"/>
    </location>
</feature>
<feature type="compositionally biased region" description="Low complexity" evidence="1">
    <location>
        <begin position="452"/>
        <end position="464"/>
    </location>
</feature>
<comment type="caution">
    <text evidence="5">The sequence shown here is derived from an EMBL/GenBank/DDBJ whole genome shotgun (WGS) entry which is preliminary data.</text>
</comment>
<feature type="region of interest" description="Disordered" evidence="1">
    <location>
        <begin position="1"/>
        <end position="26"/>
    </location>
</feature>
<feature type="domain" description="C2" evidence="2">
    <location>
        <begin position="940"/>
        <end position="1062"/>
    </location>
</feature>
<dbReference type="Pfam" id="PF00168">
    <property type="entry name" value="C2"/>
    <property type="match status" value="1"/>
</dbReference>
<dbReference type="InterPro" id="IPR014770">
    <property type="entry name" value="Munc13_1"/>
</dbReference>
<dbReference type="Gene3D" id="1.10.357.50">
    <property type="match status" value="1"/>
</dbReference>
<name>A0A9W4SGH5_9GLOM</name>
<dbReference type="InterPro" id="IPR010439">
    <property type="entry name" value="MUN_dom"/>
</dbReference>
<dbReference type="Proteomes" id="UP001153678">
    <property type="component" value="Unassembled WGS sequence"/>
</dbReference>
<feature type="region of interest" description="Disordered" evidence="1">
    <location>
        <begin position="1327"/>
        <end position="1347"/>
    </location>
</feature>
<dbReference type="PROSITE" id="PS51258">
    <property type="entry name" value="MHD1"/>
    <property type="match status" value="1"/>
</dbReference>
<reference evidence="5" key="1">
    <citation type="submission" date="2022-08" db="EMBL/GenBank/DDBJ databases">
        <authorList>
            <person name="Kallberg Y."/>
            <person name="Tangrot J."/>
            <person name="Rosling A."/>
        </authorList>
    </citation>
    <scope>NUCLEOTIDE SEQUENCE</scope>
    <source>
        <strain evidence="5">Wild A</strain>
    </source>
</reference>
<feature type="domain" description="MHD1" evidence="3">
    <location>
        <begin position="746"/>
        <end position="864"/>
    </location>
</feature>
<evidence type="ECO:0000259" key="4">
    <source>
        <dbReference type="PROSITE" id="PS51259"/>
    </source>
</evidence>
<evidence type="ECO:0000313" key="5">
    <source>
        <dbReference type="EMBL" id="CAI2168791.1"/>
    </source>
</evidence>
<evidence type="ECO:0000259" key="2">
    <source>
        <dbReference type="PROSITE" id="PS50004"/>
    </source>
</evidence>
<evidence type="ECO:0000313" key="6">
    <source>
        <dbReference type="Proteomes" id="UP001153678"/>
    </source>
</evidence>
<accession>A0A9W4SGH5</accession>
<dbReference type="PANTHER" id="PTHR47263:SF1">
    <property type="entry name" value="C2 DOMAIN PROTEIN (AFU_ORTHOLOGUE AFUA_7G02350)"/>
    <property type="match status" value="1"/>
</dbReference>
<dbReference type="PANTHER" id="PTHR47263">
    <property type="entry name" value="ADENYLATE CYCLASE ACTIVATION PROTEIN GIT1"/>
    <property type="match status" value="1"/>
</dbReference>
<dbReference type="SMART" id="SM00239">
    <property type="entry name" value="C2"/>
    <property type="match status" value="1"/>
</dbReference>